<protein>
    <submittedName>
        <fullName evidence="2">NADH-ubiquinone oxidoreductase chain I</fullName>
        <ecNumber evidence="2">1.6.5.3</ecNumber>
    </submittedName>
</protein>
<name>A0A6J4RJL2_9ACTN</name>
<feature type="compositionally biased region" description="Basic residues" evidence="1">
    <location>
        <begin position="133"/>
        <end position="145"/>
    </location>
</feature>
<evidence type="ECO:0000256" key="1">
    <source>
        <dbReference type="SAM" id="MobiDB-lite"/>
    </source>
</evidence>
<feature type="compositionally biased region" description="Low complexity" evidence="1">
    <location>
        <begin position="104"/>
        <end position="118"/>
    </location>
</feature>
<keyword evidence="2" id="KW-0830">Ubiquinone</keyword>
<keyword evidence="2" id="KW-0560">Oxidoreductase</keyword>
<feature type="compositionally biased region" description="Basic residues" evidence="1">
    <location>
        <begin position="90"/>
        <end position="103"/>
    </location>
</feature>
<proteinExistence type="predicted"/>
<sequence length="145" mass="15898">DRHPAATQPRHDRAARGELHRLHAVRARVPRLVPVRRGAHRGRAARARRRPAAGAERAGPLRHRLLAVHVLRHLHRGLPVRRAVLGAGARARRGRPRGPRRGARGAAGVDARRPAAPAARPPRRAAGGGRRSGPARRRRRPAQDL</sequence>
<dbReference type="EMBL" id="CADCVJ010000075">
    <property type="protein sequence ID" value="CAA9469405.1"/>
    <property type="molecule type" value="Genomic_DNA"/>
</dbReference>
<organism evidence="2">
    <name type="scientific">uncultured Solirubrobacteraceae bacterium</name>
    <dbReference type="NCBI Taxonomy" id="1162706"/>
    <lineage>
        <taxon>Bacteria</taxon>
        <taxon>Bacillati</taxon>
        <taxon>Actinomycetota</taxon>
        <taxon>Thermoleophilia</taxon>
        <taxon>Solirubrobacterales</taxon>
        <taxon>Solirubrobacteraceae</taxon>
        <taxon>environmental samples</taxon>
    </lineage>
</organism>
<feature type="compositionally biased region" description="Basic residues" evidence="1">
    <location>
        <begin position="37"/>
        <end position="51"/>
    </location>
</feature>
<feature type="non-terminal residue" evidence="2">
    <location>
        <position position="1"/>
    </location>
</feature>
<reference evidence="2" key="1">
    <citation type="submission" date="2020-02" db="EMBL/GenBank/DDBJ databases">
        <authorList>
            <person name="Meier V. D."/>
        </authorList>
    </citation>
    <scope>NUCLEOTIDE SEQUENCE</scope>
    <source>
        <strain evidence="2">AVDCRST_MAG38</strain>
    </source>
</reference>
<feature type="region of interest" description="Disordered" evidence="1">
    <location>
        <begin position="83"/>
        <end position="145"/>
    </location>
</feature>
<evidence type="ECO:0000313" key="2">
    <source>
        <dbReference type="EMBL" id="CAA9469405.1"/>
    </source>
</evidence>
<feature type="region of interest" description="Disordered" evidence="1">
    <location>
        <begin position="37"/>
        <end position="61"/>
    </location>
</feature>
<feature type="non-terminal residue" evidence="2">
    <location>
        <position position="145"/>
    </location>
</feature>
<dbReference type="GO" id="GO:0016491">
    <property type="term" value="F:oxidoreductase activity"/>
    <property type="evidence" value="ECO:0007669"/>
    <property type="project" value="UniProtKB-KW"/>
</dbReference>
<accession>A0A6J4RJL2</accession>
<dbReference type="EC" id="1.6.5.3" evidence="2"/>
<gene>
    <name evidence="2" type="ORF">AVDCRST_MAG38-1162</name>
</gene>
<dbReference type="AlphaFoldDB" id="A0A6J4RJL2"/>